<gene>
    <name evidence="1" type="ORF">BANRA_03936</name>
</gene>
<dbReference type="EMBL" id="UWXJ01000001">
    <property type="protein sequence ID" value="VCY85236.1"/>
    <property type="molecule type" value="Genomic_DNA"/>
</dbReference>
<accession>A0A3P5DVN9</accession>
<protein>
    <submittedName>
        <fullName evidence="1">Transposase (Identified by ISEscan HMM)</fullName>
    </submittedName>
</protein>
<sequence>MSNTNSNFEMTGILLGQEVCKRKTPQDNIAIIQQTMDPGMNVSHVAACMVSSPACCLSGRSNIRKVASPPLRSERKSFLLLSLLLL</sequence>
<organism evidence="1 2">
    <name type="scientific">Escherichia coli</name>
    <dbReference type="NCBI Taxonomy" id="562"/>
    <lineage>
        <taxon>Bacteria</taxon>
        <taxon>Pseudomonadati</taxon>
        <taxon>Pseudomonadota</taxon>
        <taxon>Gammaproteobacteria</taxon>
        <taxon>Enterobacterales</taxon>
        <taxon>Enterobacteriaceae</taxon>
        <taxon>Escherichia</taxon>
    </lineage>
</organism>
<name>A0A3P5DVN9_ECOLX</name>
<evidence type="ECO:0000313" key="2">
    <source>
        <dbReference type="Proteomes" id="UP000281521"/>
    </source>
</evidence>
<reference evidence="1 2" key="1">
    <citation type="submission" date="2018-10" db="EMBL/GenBank/DDBJ databases">
        <authorList>
            <person name="Noll B N."/>
        </authorList>
    </citation>
    <scope>NUCLEOTIDE SEQUENCE [LARGE SCALE GENOMIC DNA]</scope>
    <source>
        <strain evidence="1">Ecoli022</strain>
    </source>
</reference>
<dbReference type="Proteomes" id="UP000281521">
    <property type="component" value="Unassembled WGS sequence"/>
</dbReference>
<dbReference type="AlphaFoldDB" id="A0A3P5DVN9"/>
<proteinExistence type="predicted"/>
<evidence type="ECO:0000313" key="1">
    <source>
        <dbReference type="EMBL" id="VCY85236.1"/>
    </source>
</evidence>